<accession>A0A9D1JJV5</accession>
<feature type="chain" id="PRO_5039198638" evidence="6">
    <location>
        <begin position="22"/>
        <end position="376"/>
    </location>
</feature>
<evidence type="ECO:0000256" key="3">
    <source>
        <dbReference type="ARBA" id="ARBA00022729"/>
    </source>
</evidence>
<feature type="domain" description="ABC transporter substrate-binding protein PnrA-like" evidence="7">
    <location>
        <begin position="35"/>
        <end position="353"/>
    </location>
</feature>
<evidence type="ECO:0000313" key="9">
    <source>
        <dbReference type="Proteomes" id="UP000823935"/>
    </source>
</evidence>
<comment type="caution">
    <text evidence="8">The sequence shown here is derived from an EMBL/GenBank/DDBJ whole genome shotgun (WGS) entry which is preliminary data.</text>
</comment>
<evidence type="ECO:0000256" key="1">
    <source>
        <dbReference type="ARBA" id="ARBA00004236"/>
    </source>
</evidence>
<evidence type="ECO:0000256" key="4">
    <source>
        <dbReference type="ARBA" id="ARBA00023136"/>
    </source>
</evidence>
<dbReference type="InterPro" id="IPR003760">
    <property type="entry name" value="PnrA-like"/>
</dbReference>
<proteinExistence type="predicted"/>
<dbReference type="InterPro" id="IPR050957">
    <property type="entry name" value="BMP_lipoprotein"/>
</dbReference>
<feature type="signal peptide" evidence="6">
    <location>
        <begin position="1"/>
        <end position="21"/>
    </location>
</feature>
<sequence length="376" mass="40488">MKKKTLAVLLTAAMTLPMCMAAIPAAAEEDGEPYKAALLLNGTLGDKSFYDSANAGLTALQEELGEDKFQFKVEQMGATSADEAKWEPTMYDYCDDGSYDVIICGTFQMLDALTNAANDYPDQKFIYFDEAFDYSAGGEENVYNVMYKQNEASYLVGAAAAMMTTDESLDMIDPSNKIIGFLGGMENSIIKDFLVGYIQGAKDIDPEIQVAIAYVGNFYDSASGKDMALAQYQNGADVGFNVAGSAGLGQIEAAVDSGRYAFGVDSDQAALLPDYAANIPTSALKNVGNSLIRAIKLDMEGELPYGTLEYLGFAEGGVELVMDEHYEEILPENIRTTIADLQEQITNGDIVVPTAVGENAMSNDEIEELISSVQVQ</sequence>
<name>A0A9D1JJV5_9FIRM</name>
<evidence type="ECO:0000256" key="2">
    <source>
        <dbReference type="ARBA" id="ARBA00022475"/>
    </source>
</evidence>
<dbReference type="EMBL" id="DVIQ01000043">
    <property type="protein sequence ID" value="HIS31561.1"/>
    <property type="molecule type" value="Genomic_DNA"/>
</dbReference>
<dbReference type="Pfam" id="PF02608">
    <property type="entry name" value="Bmp"/>
    <property type="match status" value="1"/>
</dbReference>
<dbReference type="AlphaFoldDB" id="A0A9D1JJV5"/>
<reference evidence="8" key="1">
    <citation type="submission" date="2020-10" db="EMBL/GenBank/DDBJ databases">
        <authorList>
            <person name="Gilroy R."/>
        </authorList>
    </citation>
    <scope>NUCLEOTIDE SEQUENCE</scope>
    <source>
        <strain evidence="8">CHK190-19873</strain>
    </source>
</reference>
<gene>
    <name evidence="8" type="ORF">IAB44_08475</name>
</gene>
<keyword evidence="5" id="KW-0449">Lipoprotein</keyword>
<keyword evidence="4" id="KW-0472">Membrane</keyword>
<evidence type="ECO:0000256" key="5">
    <source>
        <dbReference type="ARBA" id="ARBA00023288"/>
    </source>
</evidence>
<comment type="subcellular location">
    <subcellularLocation>
        <location evidence="1">Cell membrane</location>
    </subcellularLocation>
</comment>
<dbReference type="PANTHER" id="PTHR34296:SF2">
    <property type="entry name" value="ABC TRANSPORTER GUANOSINE-BINDING PROTEIN NUPN"/>
    <property type="match status" value="1"/>
</dbReference>
<dbReference type="GO" id="GO:0005886">
    <property type="term" value="C:plasma membrane"/>
    <property type="evidence" value="ECO:0007669"/>
    <property type="project" value="UniProtKB-SubCell"/>
</dbReference>
<dbReference type="CDD" id="cd19964">
    <property type="entry name" value="PBP1_BMP-like"/>
    <property type="match status" value="1"/>
</dbReference>
<keyword evidence="2" id="KW-1003">Cell membrane</keyword>
<evidence type="ECO:0000256" key="6">
    <source>
        <dbReference type="SAM" id="SignalP"/>
    </source>
</evidence>
<organism evidence="8 9">
    <name type="scientific">Candidatus Limivivens intestinipullorum</name>
    <dbReference type="NCBI Taxonomy" id="2840858"/>
    <lineage>
        <taxon>Bacteria</taxon>
        <taxon>Bacillati</taxon>
        <taxon>Bacillota</taxon>
        <taxon>Clostridia</taxon>
        <taxon>Lachnospirales</taxon>
        <taxon>Lachnospiraceae</taxon>
        <taxon>Lachnospiraceae incertae sedis</taxon>
        <taxon>Candidatus Limivivens</taxon>
    </lineage>
</organism>
<dbReference type="PANTHER" id="PTHR34296">
    <property type="entry name" value="TRANSCRIPTIONAL ACTIVATOR PROTEIN MED"/>
    <property type="match status" value="1"/>
</dbReference>
<evidence type="ECO:0000259" key="7">
    <source>
        <dbReference type="Pfam" id="PF02608"/>
    </source>
</evidence>
<dbReference type="Gene3D" id="3.40.50.2300">
    <property type="match status" value="2"/>
</dbReference>
<keyword evidence="3 6" id="KW-0732">Signal</keyword>
<dbReference type="Proteomes" id="UP000823935">
    <property type="component" value="Unassembled WGS sequence"/>
</dbReference>
<protein>
    <submittedName>
        <fullName evidence="8">BMP family ABC transporter substrate-binding protein</fullName>
    </submittedName>
</protein>
<evidence type="ECO:0000313" key="8">
    <source>
        <dbReference type="EMBL" id="HIS31561.1"/>
    </source>
</evidence>
<reference evidence="8" key="2">
    <citation type="journal article" date="2021" name="PeerJ">
        <title>Extensive microbial diversity within the chicken gut microbiome revealed by metagenomics and culture.</title>
        <authorList>
            <person name="Gilroy R."/>
            <person name="Ravi A."/>
            <person name="Getino M."/>
            <person name="Pursley I."/>
            <person name="Horton D.L."/>
            <person name="Alikhan N.F."/>
            <person name="Baker D."/>
            <person name="Gharbi K."/>
            <person name="Hall N."/>
            <person name="Watson M."/>
            <person name="Adriaenssens E.M."/>
            <person name="Foster-Nyarko E."/>
            <person name="Jarju S."/>
            <person name="Secka A."/>
            <person name="Antonio M."/>
            <person name="Oren A."/>
            <person name="Chaudhuri R.R."/>
            <person name="La Ragione R."/>
            <person name="Hildebrand F."/>
            <person name="Pallen M.J."/>
        </authorList>
    </citation>
    <scope>NUCLEOTIDE SEQUENCE</scope>
    <source>
        <strain evidence="8">CHK190-19873</strain>
    </source>
</reference>